<evidence type="ECO:0000256" key="1">
    <source>
        <dbReference type="SAM" id="MobiDB-lite"/>
    </source>
</evidence>
<sequence length="74" mass="8088">MREAEVSSGGRLGPEEARRSSGVFSEYVGERVPLEKAGDRGGAGPRESAAHGRRFWRKKKGKRGKGGFRWKVGS</sequence>
<dbReference type="EMBL" id="BTGU01007813">
    <property type="protein sequence ID" value="GMN21270.1"/>
    <property type="molecule type" value="Genomic_DNA"/>
</dbReference>
<accession>A0AA87Z008</accession>
<proteinExistence type="predicted"/>
<gene>
    <name evidence="2" type="ORF">TIFTF001_050114</name>
</gene>
<reference evidence="2" key="1">
    <citation type="submission" date="2023-07" db="EMBL/GenBank/DDBJ databases">
        <title>draft genome sequence of fig (Ficus carica).</title>
        <authorList>
            <person name="Takahashi T."/>
            <person name="Nishimura K."/>
        </authorList>
    </citation>
    <scope>NUCLEOTIDE SEQUENCE</scope>
</reference>
<feature type="compositionally biased region" description="Basic and acidic residues" evidence="1">
    <location>
        <begin position="28"/>
        <end position="39"/>
    </location>
</feature>
<evidence type="ECO:0000313" key="3">
    <source>
        <dbReference type="Proteomes" id="UP001187192"/>
    </source>
</evidence>
<keyword evidence="3" id="KW-1185">Reference proteome</keyword>
<comment type="caution">
    <text evidence="2">The sequence shown here is derived from an EMBL/GenBank/DDBJ whole genome shotgun (WGS) entry which is preliminary data.</text>
</comment>
<name>A0AA87Z008_FICCA</name>
<organism evidence="2 3">
    <name type="scientific">Ficus carica</name>
    <name type="common">Common fig</name>
    <dbReference type="NCBI Taxonomy" id="3494"/>
    <lineage>
        <taxon>Eukaryota</taxon>
        <taxon>Viridiplantae</taxon>
        <taxon>Streptophyta</taxon>
        <taxon>Embryophyta</taxon>
        <taxon>Tracheophyta</taxon>
        <taxon>Spermatophyta</taxon>
        <taxon>Magnoliopsida</taxon>
        <taxon>eudicotyledons</taxon>
        <taxon>Gunneridae</taxon>
        <taxon>Pentapetalae</taxon>
        <taxon>rosids</taxon>
        <taxon>fabids</taxon>
        <taxon>Rosales</taxon>
        <taxon>Moraceae</taxon>
        <taxon>Ficeae</taxon>
        <taxon>Ficus</taxon>
    </lineage>
</organism>
<feature type="region of interest" description="Disordered" evidence="1">
    <location>
        <begin position="1"/>
        <end position="74"/>
    </location>
</feature>
<feature type="compositionally biased region" description="Basic residues" evidence="1">
    <location>
        <begin position="51"/>
        <end position="68"/>
    </location>
</feature>
<dbReference type="Proteomes" id="UP001187192">
    <property type="component" value="Unassembled WGS sequence"/>
</dbReference>
<evidence type="ECO:0000313" key="2">
    <source>
        <dbReference type="EMBL" id="GMN21270.1"/>
    </source>
</evidence>
<dbReference type="AlphaFoldDB" id="A0AA87Z008"/>
<protein>
    <submittedName>
        <fullName evidence="2">Uncharacterized protein</fullName>
    </submittedName>
</protein>